<proteinExistence type="predicted"/>
<feature type="compositionally biased region" description="Low complexity" evidence="3">
    <location>
        <begin position="15"/>
        <end position="28"/>
    </location>
</feature>
<dbReference type="Gene3D" id="1.10.287.110">
    <property type="entry name" value="DnaJ domain"/>
    <property type="match status" value="1"/>
</dbReference>
<feature type="region of interest" description="Disordered" evidence="3">
    <location>
        <begin position="1"/>
        <end position="29"/>
    </location>
</feature>
<feature type="compositionally biased region" description="Polar residues" evidence="3">
    <location>
        <begin position="336"/>
        <end position="351"/>
    </location>
</feature>
<keyword evidence="6" id="KW-1185">Reference proteome</keyword>
<dbReference type="GO" id="GO:0072583">
    <property type="term" value="P:clathrin-dependent endocytosis"/>
    <property type="evidence" value="ECO:0007669"/>
    <property type="project" value="TreeGrafter"/>
</dbReference>
<dbReference type="GO" id="GO:0005737">
    <property type="term" value="C:cytoplasm"/>
    <property type="evidence" value="ECO:0007669"/>
    <property type="project" value="TreeGrafter"/>
</dbReference>
<sequence>MESLSRPPHRRKHSTSTANAFSSFSSKNPYDDVLLSSDVGGPGSVGTKLGIQDYAEIFSGSQRGSSIPVLDLSGLDESAGSGDFRSSKLNYSNIFGGFRDEDVAVPYEQLFAGGKTRKTSSHKQSLHRTTANAGSPLRESDRLNSSGKNESLPVEEPDQSIDGTKQQFNVSFNKSRKRNNDGSNGKMHIAQLHAVPGFASFVDGTAHLHKTEGNRPVPSLKREVSRAWSFSAEVEQNHGRKSEAHISNNQISNSAVKGESGLGLDESHVTDKPLNAENIDLQSHDSKIPPSSSFQPNLNEQKGPRRTSSSSFGSKADASQKIAGADASQKIAGDPSSFQVLPPSNFQPNLNEQKDPSRTRSSSFGSKADALEKIAGNPLSLQVPLPSTFQTNLIDQKGPRRTRSSSFGSKADASEKIAGDPSSLQVPPPTSFQPNLIEQKGLRRARSSSFGSKADASEKIDGNTLPPFFDEELDVSSVAAASALALKKAVEQAQESIRIAKEIMERRRECFQDDSKQSRRGLLKVKKNKKEKGIVPEANISKKNNAPETYEGLDPVLPALNEVDRKFASFHGLKEPIFNAGKIEEEKLQENVKASDEHAEARSSHGLETTAESRTVTLGAVQVNNSINSVHSMDKLVSDIEEIEPVEKTLDRAEEVFDCKKGAANVAELGDLGSILDASQRVQELKEIVDEACEHLSISKDDAGTEEKRNIFAENGKCTEKFEWRQENVNWEQLELQKLAFDHLLNDTQNHPEKEKEQEAQRQEQMEKKVESVSKWKQNYHQPAKCYDEEIALMKEEPNLWFETEEDPKEALEKAINEREQKVFQEAGEGEVKKRLDGDNEPEIDEKKPDCAYDGDEQGKPEHECEVIEERHAETSEHEAAETRLMNENACAEDQKIAASLEAEEMISTLSGTGKIEDHHGICDLQEAVLEKDFDISIDAYGGGSSIVVTGTQEACTVELNDNSVDKIQQAVESDRERDGTLRVTETSSAIVKNEEEEPVEETFPQEDNEMLKTASLLRSASEMNFVASKLRNAFEALSSDGNTENSSDIDASHEEKLQKDGDAFQTSDQIRNAAHEENANENDWQDLPEFHACGEKTTDLDITYVKVAVEQISESDEGFESISSLVNIDDFSVHETQAFEEHVENEALSEEEDVDCLKMTCNKVKCVEEQNEGVSSVPSEAKQNGESVETESVTETGQNIENNSEDRFSTMEDGVAKENVHKVEKNDCQQRIEAIKREREREKERIAVERAIREARERAFAEARERAERAAVERAAVEARQSAMAEACEKLEKASASARQSADKATTESKLRTERAAVERATAEARERALEKAFSQKFSGASRNNALKHSYSSSDLEGFDGNYDESAQRRKARLERHQRIMERAAKALAEKNMRDHLAQKEQAERNRLAESLDADIKRWATGKERNLRALLSTLQYILGPDSGWQPISLTEIITTPAVKKAYRKATLYVHPDKLQQKGASIQQKYICEKVFDLLKAAWNRFNSEEM</sequence>
<reference evidence="5 6" key="1">
    <citation type="submission" date="2019-12" db="EMBL/GenBank/DDBJ databases">
        <authorList>
            <person name="Alioto T."/>
            <person name="Alioto T."/>
            <person name="Gomez Garrido J."/>
        </authorList>
    </citation>
    <scope>NUCLEOTIDE SEQUENCE [LARGE SCALE GENOMIC DNA]</scope>
</reference>
<feature type="region of interest" description="Disordered" evidence="3">
    <location>
        <begin position="1296"/>
        <end position="1325"/>
    </location>
</feature>
<feature type="coiled-coil region" evidence="2">
    <location>
        <begin position="1372"/>
        <end position="1407"/>
    </location>
</feature>
<dbReference type="OrthoDB" id="1717591at2759"/>
<feature type="region of interest" description="Disordered" evidence="3">
    <location>
        <begin position="751"/>
        <end position="770"/>
    </location>
</feature>
<feature type="region of interest" description="Disordered" evidence="3">
    <location>
        <begin position="115"/>
        <end position="185"/>
    </location>
</feature>
<keyword evidence="1 2" id="KW-0175">Coiled coil</keyword>
<dbReference type="PROSITE" id="PS50076">
    <property type="entry name" value="DNAJ_2"/>
    <property type="match status" value="1"/>
</dbReference>
<feature type="compositionally biased region" description="Polar residues" evidence="3">
    <location>
        <begin position="1176"/>
        <end position="1186"/>
    </location>
</feature>
<feature type="compositionally biased region" description="Polar residues" evidence="3">
    <location>
        <begin position="245"/>
        <end position="255"/>
    </location>
</feature>
<dbReference type="InterPro" id="IPR036869">
    <property type="entry name" value="J_dom_sf"/>
</dbReference>
<feature type="compositionally biased region" description="Low complexity" evidence="3">
    <location>
        <begin position="1187"/>
        <end position="1197"/>
    </location>
</feature>
<accession>A0A8S0SS52</accession>
<dbReference type="GO" id="GO:0031982">
    <property type="term" value="C:vesicle"/>
    <property type="evidence" value="ECO:0007669"/>
    <property type="project" value="TreeGrafter"/>
</dbReference>
<feature type="region of interest" description="Disordered" evidence="3">
    <location>
        <begin position="282"/>
        <end position="365"/>
    </location>
</feature>
<dbReference type="Gramene" id="OE9A072805T5">
    <property type="protein sequence ID" value="OE9A072805C5"/>
    <property type="gene ID" value="OE9A072805"/>
</dbReference>
<feature type="domain" description="J" evidence="4">
    <location>
        <begin position="1443"/>
        <end position="1507"/>
    </location>
</feature>
<organism evidence="5 6">
    <name type="scientific">Olea europaea subsp. europaea</name>
    <dbReference type="NCBI Taxonomy" id="158383"/>
    <lineage>
        <taxon>Eukaryota</taxon>
        <taxon>Viridiplantae</taxon>
        <taxon>Streptophyta</taxon>
        <taxon>Embryophyta</taxon>
        <taxon>Tracheophyta</taxon>
        <taxon>Spermatophyta</taxon>
        <taxon>Magnoliopsida</taxon>
        <taxon>eudicotyledons</taxon>
        <taxon>Gunneridae</taxon>
        <taxon>Pentapetalae</taxon>
        <taxon>asterids</taxon>
        <taxon>lamiids</taxon>
        <taxon>Lamiales</taxon>
        <taxon>Oleaceae</taxon>
        <taxon>Oleeae</taxon>
        <taxon>Olea</taxon>
    </lineage>
</organism>
<evidence type="ECO:0000256" key="2">
    <source>
        <dbReference type="SAM" id="Coils"/>
    </source>
</evidence>
<comment type="caution">
    <text evidence="5">The sequence shown here is derived from an EMBL/GenBank/DDBJ whole genome shotgun (WGS) entry which is preliminary data.</text>
</comment>
<dbReference type="Proteomes" id="UP000594638">
    <property type="component" value="Unassembled WGS sequence"/>
</dbReference>
<feature type="region of interest" description="Disordered" evidence="3">
    <location>
        <begin position="1176"/>
        <end position="1198"/>
    </location>
</feature>
<feature type="compositionally biased region" description="Basic and acidic residues" evidence="3">
    <location>
        <begin position="235"/>
        <end position="244"/>
    </location>
</feature>
<feature type="compositionally biased region" description="Basic and acidic residues" evidence="3">
    <location>
        <begin position="594"/>
        <end position="605"/>
    </location>
</feature>
<protein>
    <recommendedName>
        <fullName evidence="4">J domain-containing protein</fullName>
    </recommendedName>
</protein>
<evidence type="ECO:0000256" key="3">
    <source>
        <dbReference type="SAM" id="MobiDB-lite"/>
    </source>
</evidence>
<dbReference type="PANTHER" id="PTHR23172">
    <property type="entry name" value="AUXILIN/CYCLIN G-ASSOCIATED KINASE-RELATED"/>
    <property type="match status" value="1"/>
</dbReference>
<dbReference type="FunFam" id="1.10.287.110:FF:000009">
    <property type="entry name" value="Auxilin-related protein 1"/>
    <property type="match status" value="1"/>
</dbReference>
<evidence type="ECO:0000259" key="4">
    <source>
        <dbReference type="PROSITE" id="PS50076"/>
    </source>
</evidence>
<feature type="compositionally biased region" description="Basic residues" evidence="3">
    <location>
        <begin position="115"/>
        <end position="126"/>
    </location>
</feature>
<feature type="compositionally biased region" description="Basic and acidic residues" evidence="3">
    <location>
        <begin position="845"/>
        <end position="860"/>
    </location>
</feature>
<evidence type="ECO:0000313" key="6">
    <source>
        <dbReference type="Proteomes" id="UP000594638"/>
    </source>
</evidence>
<dbReference type="GO" id="GO:0072318">
    <property type="term" value="P:clathrin coat disassembly"/>
    <property type="evidence" value="ECO:0007669"/>
    <property type="project" value="TreeGrafter"/>
</dbReference>
<dbReference type="PANTHER" id="PTHR23172:SF87">
    <property type="entry name" value="CHAPERONE DNAJ-DOMAIN SUPERFAMILY PROTEIN"/>
    <property type="match status" value="1"/>
</dbReference>
<evidence type="ECO:0000313" key="5">
    <source>
        <dbReference type="EMBL" id="CAA2994368.1"/>
    </source>
</evidence>
<feature type="compositionally biased region" description="Low complexity" evidence="3">
    <location>
        <begin position="308"/>
        <end position="319"/>
    </location>
</feature>
<feature type="compositionally biased region" description="Polar residues" evidence="3">
    <location>
        <begin position="289"/>
        <end position="300"/>
    </location>
</feature>
<evidence type="ECO:0000256" key="1">
    <source>
        <dbReference type="ARBA" id="ARBA00023054"/>
    </source>
</evidence>
<feature type="region of interest" description="Disordered" evidence="3">
    <location>
        <begin position="835"/>
        <end position="860"/>
    </location>
</feature>
<dbReference type="InterPro" id="IPR001623">
    <property type="entry name" value="DnaJ_domain"/>
</dbReference>
<gene>
    <name evidence="5" type="ORF">OLEA9_A072805</name>
</gene>
<dbReference type="GO" id="GO:0030276">
    <property type="term" value="F:clathrin binding"/>
    <property type="evidence" value="ECO:0007669"/>
    <property type="project" value="TreeGrafter"/>
</dbReference>
<dbReference type="EMBL" id="CACTIH010005473">
    <property type="protein sequence ID" value="CAA2994368.1"/>
    <property type="molecule type" value="Genomic_DNA"/>
</dbReference>
<feature type="region of interest" description="Disordered" evidence="3">
    <location>
        <begin position="594"/>
        <end position="613"/>
    </location>
</feature>
<dbReference type="SUPFAM" id="SSF46565">
    <property type="entry name" value="Chaperone J-domain"/>
    <property type="match status" value="1"/>
</dbReference>
<name>A0A8S0SS52_OLEEU</name>
<feature type="region of interest" description="Disordered" evidence="3">
    <location>
        <begin position="390"/>
        <end position="431"/>
    </location>
</feature>
<feature type="compositionally biased region" description="Basic and acidic residues" evidence="3">
    <location>
        <begin position="1302"/>
        <end position="1325"/>
    </location>
</feature>
<feature type="region of interest" description="Disordered" evidence="3">
    <location>
        <begin position="235"/>
        <end position="269"/>
    </location>
</feature>
<feature type="compositionally biased region" description="Polar residues" evidence="3">
    <location>
        <begin position="161"/>
        <end position="173"/>
    </location>
</feature>